<proteinExistence type="predicted"/>
<dbReference type="InterPro" id="IPR036271">
    <property type="entry name" value="Tet_transcr_reg_TetR-rel_C_sf"/>
</dbReference>
<comment type="caution">
    <text evidence="7">The sequence shown here is derived from an EMBL/GenBank/DDBJ whole genome shotgun (WGS) entry which is preliminary data.</text>
</comment>
<keyword evidence="2" id="KW-0805">Transcription regulation</keyword>
<evidence type="ECO:0000256" key="2">
    <source>
        <dbReference type="ARBA" id="ARBA00023015"/>
    </source>
</evidence>
<dbReference type="GO" id="GO:0003700">
    <property type="term" value="F:DNA-binding transcription factor activity"/>
    <property type="evidence" value="ECO:0007669"/>
    <property type="project" value="TreeGrafter"/>
</dbReference>
<dbReference type="InterPro" id="IPR009057">
    <property type="entry name" value="Homeodomain-like_sf"/>
</dbReference>
<evidence type="ECO:0000256" key="3">
    <source>
        <dbReference type="ARBA" id="ARBA00023125"/>
    </source>
</evidence>
<keyword evidence="1" id="KW-0678">Repressor</keyword>
<dbReference type="PANTHER" id="PTHR30055:SF234">
    <property type="entry name" value="HTH-TYPE TRANSCRIPTIONAL REGULATOR BETI"/>
    <property type="match status" value="1"/>
</dbReference>
<evidence type="ECO:0000256" key="5">
    <source>
        <dbReference type="PROSITE-ProRule" id="PRU00335"/>
    </source>
</evidence>
<keyword evidence="8" id="KW-1185">Reference proteome</keyword>
<evidence type="ECO:0000256" key="1">
    <source>
        <dbReference type="ARBA" id="ARBA00022491"/>
    </source>
</evidence>
<dbReference type="Proteomes" id="UP000317122">
    <property type="component" value="Unassembled WGS sequence"/>
</dbReference>
<organism evidence="7 8">
    <name type="scientific">Mesorhizobium tianshanense</name>
    <dbReference type="NCBI Taxonomy" id="39844"/>
    <lineage>
        <taxon>Bacteria</taxon>
        <taxon>Pseudomonadati</taxon>
        <taxon>Pseudomonadota</taxon>
        <taxon>Alphaproteobacteria</taxon>
        <taxon>Hyphomicrobiales</taxon>
        <taxon>Phyllobacteriaceae</taxon>
        <taxon>Mesorhizobium</taxon>
    </lineage>
</organism>
<dbReference type="RefSeq" id="WP_145721767.1">
    <property type="nucleotide sequence ID" value="NZ_BSPF01000114.1"/>
</dbReference>
<reference evidence="7 8" key="1">
    <citation type="journal article" date="2015" name="Stand. Genomic Sci.">
        <title>Genomic Encyclopedia of Bacterial and Archaeal Type Strains, Phase III: the genomes of soil and plant-associated and newly described type strains.</title>
        <authorList>
            <person name="Whitman W.B."/>
            <person name="Woyke T."/>
            <person name="Klenk H.P."/>
            <person name="Zhou Y."/>
            <person name="Lilburn T.G."/>
            <person name="Beck B.J."/>
            <person name="De Vos P."/>
            <person name="Vandamme P."/>
            <person name="Eisen J.A."/>
            <person name="Garrity G."/>
            <person name="Hugenholtz P."/>
            <person name="Kyrpides N.C."/>
        </authorList>
    </citation>
    <scope>NUCLEOTIDE SEQUENCE [LARGE SCALE GENOMIC DNA]</scope>
    <source>
        <strain evidence="7 8">CGMCC 1.2546</strain>
    </source>
</reference>
<evidence type="ECO:0000313" key="8">
    <source>
        <dbReference type="Proteomes" id="UP000317122"/>
    </source>
</evidence>
<dbReference type="AlphaFoldDB" id="A0A562N440"/>
<dbReference type="PANTHER" id="PTHR30055">
    <property type="entry name" value="HTH-TYPE TRANSCRIPTIONAL REGULATOR RUTR"/>
    <property type="match status" value="1"/>
</dbReference>
<gene>
    <name evidence="7" type="ORF">IQ26_05814</name>
</gene>
<dbReference type="GO" id="GO:0000976">
    <property type="term" value="F:transcription cis-regulatory region binding"/>
    <property type="evidence" value="ECO:0007669"/>
    <property type="project" value="TreeGrafter"/>
</dbReference>
<dbReference type="SUPFAM" id="SSF48498">
    <property type="entry name" value="Tetracyclin repressor-like, C-terminal domain"/>
    <property type="match status" value="1"/>
</dbReference>
<dbReference type="InterPro" id="IPR039538">
    <property type="entry name" value="BetI_C"/>
</dbReference>
<protein>
    <submittedName>
        <fullName evidence="7">TetR family transcriptional regulator</fullName>
    </submittedName>
</protein>
<evidence type="ECO:0000313" key="7">
    <source>
        <dbReference type="EMBL" id="TWI26858.1"/>
    </source>
</evidence>
<feature type="domain" description="HTH tetR-type" evidence="6">
    <location>
        <begin position="8"/>
        <end position="68"/>
    </location>
</feature>
<dbReference type="InterPro" id="IPR050109">
    <property type="entry name" value="HTH-type_TetR-like_transc_reg"/>
</dbReference>
<dbReference type="SUPFAM" id="SSF46689">
    <property type="entry name" value="Homeodomain-like"/>
    <property type="match status" value="1"/>
</dbReference>
<accession>A0A562N440</accession>
<dbReference type="OrthoDB" id="9802947at2"/>
<keyword evidence="4" id="KW-0804">Transcription</keyword>
<dbReference type="Pfam" id="PF13977">
    <property type="entry name" value="TetR_C_6"/>
    <property type="match status" value="1"/>
</dbReference>
<evidence type="ECO:0000259" key="6">
    <source>
        <dbReference type="PROSITE" id="PS50977"/>
    </source>
</evidence>
<dbReference type="Gene3D" id="1.10.357.10">
    <property type="entry name" value="Tetracycline Repressor, domain 2"/>
    <property type="match status" value="1"/>
</dbReference>
<sequence>MPKVVDHDLRREQLAASACEAIAEWGLDKVKLVKVARSAGFTTGALTHYFPDKASLLLAAQRFAMKSMSVRIVQRLATNPKDYFSALCEALPIHPAAARESLVWYYFWMRSLSDPMIREAQAAEHAAWLEQVKTCIAGLSRRSAYLSQQEMEDEAEELIAFINGIAIRAVLEPKAWPARRQITSLKRYLTRAGLDQKPSSRPLSSGRN</sequence>
<dbReference type="PROSITE" id="PS50977">
    <property type="entry name" value="HTH_TETR_2"/>
    <property type="match status" value="1"/>
</dbReference>
<dbReference type="InterPro" id="IPR001647">
    <property type="entry name" value="HTH_TetR"/>
</dbReference>
<dbReference type="EMBL" id="VLKT01000046">
    <property type="protein sequence ID" value="TWI26858.1"/>
    <property type="molecule type" value="Genomic_DNA"/>
</dbReference>
<evidence type="ECO:0000256" key="4">
    <source>
        <dbReference type="ARBA" id="ARBA00023163"/>
    </source>
</evidence>
<feature type="DNA-binding region" description="H-T-H motif" evidence="5">
    <location>
        <begin position="31"/>
        <end position="50"/>
    </location>
</feature>
<dbReference type="Pfam" id="PF00440">
    <property type="entry name" value="TetR_N"/>
    <property type="match status" value="1"/>
</dbReference>
<keyword evidence="3 5" id="KW-0238">DNA-binding</keyword>
<name>A0A562N440_9HYPH</name>